<dbReference type="HOGENOM" id="CLU_2617084_0_0_10"/>
<reference evidence="1 2" key="1">
    <citation type="journal article" date="2011" name="Stand. Genomic Sci.">
        <title>Complete genome sequence of Haliscomenobacter hydrossis type strain (O).</title>
        <authorList>
            <consortium name="US DOE Joint Genome Institute (JGI-PGF)"/>
            <person name="Daligault H."/>
            <person name="Lapidus A."/>
            <person name="Zeytun A."/>
            <person name="Nolan M."/>
            <person name="Lucas S."/>
            <person name="Del Rio T.G."/>
            <person name="Tice H."/>
            <person name="Cheng J.F."/>
            <person name="Tapia R."/>
            <person name="Han C."/>
            <person name="Goodwin L."/>
            <person name="Pitluck S."/>
            <person name="Liolios K."/>
            <person name="Pagani I."/>
            <person name="Ivanova N."/>
            <person name="Huntemann M."/>
            <person name="Mavromatis K."/>
            <person name="Mikhailova N."/>
            <person name="Pati A."/>
            <person name="Chen A."/>
            <person name="Palaniappan K."/>
            <person name="Land M."/>
            <person name="Hauser L."/>
            <person name="Brambilla E.M."/>
            <person name="Rohde M."/>
            <person name="Verbarg S."/>
            <person name="Goker M."/>
            <person name="Bristow J."/>
            <person name="Eisen J.A."/>
            <person name="Markowitz V."/>
            <person name="Hugenholtz P."/>
            <person name="Kyrpides N.C."/>
            <person name="Klenk H.P."/>
            <person name="Woyke T."/>
        </authorList>
    </citation>
    <scope>NUCLEOTIDE SEQUENCE [LARGE SCALE GENOMIC DNA]</scope>
    <source>
        <strain evidence="2">ATCC 27775 / DSM 1100 / LMG 10767 / O</strain>
        <plasmid evidence="2">Plasmid pHALHY01</plasmid>
    </source>
</reference>
<dbReference type="AlphaFoldDB" id="F4L7V7"/>
<reference key="2">
    <citation type="submission" date="2011-04" db="EMBL/GenBank/DDBJ databases">
        <title>Complete sequence of plasmid 1 of Haliscomenobacter hydrossis DSM 1100.</title>
        <authorList>
            <consortium name="US DOE Joint Genome Institute (JGI-PGF)"/>
            <person name="Lucas S."/>
            <person name="Han J."/>
            <person name="Lapidus A."/>
            <person name="Bruce D."/>
            <person name="Goodwin L."/>
            <person name="Pitluck S."/>
            <person name="Peters L."/>
            <person name="Kyrpides N."/>
            <person name="Mavromatis K."/>
            <person name="Ivanova N."/>
            <person name="Ovchinnikova G."/>
            <person name="Pagani I."/>
            <person name="Daligault H."/>
            <person name="Detter J.C."/>
            <person name="Han C."/>
            <person name="Land M."/>
            <person name="Hauser L."/>
            <person name="Markowitz V."/>
            <person name="Cheng J.-F."/>
            <person name="Hugenholtz P."/>
            <person name="Woyke T."/>
            <person name="Wu D."/>
            <person name="Verbarg S."/>
            <person name="Frueling A."/>
            <person name="Brambilla E."/>
            <person name="Klenk H.-P."/>
            <person name="Eisen J.A."/>
        </authorList>
    </citation>
    <scope>NUCLEOTIDE SEQUENCE</scope>
    <source>
        <strain>DSM 1100</strain>
    </source>
</reference>
<sequence>MQTQLYAAKHTIHKQEQSILLSTNNTYHSSLLKMGGVGGVKFLQESAWLGSILSIRHQIEKTTTPQYCESCCELGTAP</sequence>
<dbReference type="KEGG" id="hhy:Halhy_6649"/>
<organism evidence="1 2">
    <name type="scientific">Haliscomenobacter hydrossis (strain ATCC 27775 / DSM 1100 / LMG 10767 / O)</name>
    <dbReference type="NCBI Taxonomy" id="760192"/>
    <lineage>
        <taxon>Bacteria</taxon>
        <taxon>Pseudomonadati</taxon>
        <taxon>Bacteroidota</taxon>
        <taxon>Saprospiria</taxon>
        <taxon>Saprospirales</taxon>
        <taxon>Haliscomenobacteraceae</taxon>
        <taxon>Haliscomenobacter</taxon>
    </lineage>
</organism>
<name>F4L7V7_HALH1</name>
<evidence type="ECO:0000313" key="1">
    <source>
        <dbReference type="EMBL" id="AEE54465.1"/>
    </source>
</evidence>
<dbReference type="EMBL" id="CP002692">
    <property type="protein sequence ID" value="AEE54465.1"/>
    <property type="molecule type" value="Genomic_DNA"/>
</dbReference>
<accession>F4L7V7</accession>
<keyword evidence="1" id="KW-0614">Plasmid</keyword>
<protein>
    <submittedName>
        <fullName evidence="1">Uncharacterized protein</fullName>
    </submittedName>
</protein>
<gene>
    <name evidence="1" type="ordered locus">Halhy_6649</name>
</gene>
<keyword evidence="2" id="KW-1185">Reference proteome</keyword>
<proteinExistence type="predicted"/>
<evidence type="ECO:0000313" key="2">
    <source>
        <dbReference type="Proteomes" id="UP000008461"/>
    </source>
</evidence>
<dbReference type="Proteomes" id="UP000008461">
    <property type="component" value="Plasmid pHALHY01"/>
</dbReference>
<geneLocation type="plasmid" evidence="1 2">
    <name>pHALHY01</name>
</geneLocation>